<dbReference type="AlphaFoldDB" id="A0A1X2I1W5"/>
<reference evidence="2 3" key="1">
    <citation type="submission" date="2016-07" db="EMBL/GenBank/DDBJ databases">
        <title>Pervasive Adenine N6-methylation of Active Genes in Fungi.</title>
        <authorList>
            <consortium name="DOE Joint Genome Institute"/>
            <person name="Mondo S.J."/>
            <person name="Dannebaum R.O."/>
            <person name="Kuo R.C."/>
            <person name="Labutti K."/>
            <person name="Haridas S."/>
            <person name="Kuo A."/>
            <person name="Salamov A."/>
            <person name="Ahrendt S.R."/>
            <person name="Lipzen A."/>
            <person name="Sullivan W."/>
            <person name="Andreopoulos W.B."/>
            <person name="Clum A."/>
            <person name="Lindquist E."/>
            <person name="Daum C."/>
            <person name="Ramamoorthy G.K."/>
            <person name="Gryganskyi A."/>
            <person name="Culley D."/>
            <person name="Magnuson J.K."/>
            <person name="James T.Y."/>
            <person name="O'Malley M.A."/>
            <person name="Stajich J.E."/>
            <person name="Spatafora J.W."/>
            <person name="Visel A."/>
            <person name="Grigoriev I.V."/>
        </authorList>
    </citation>
    <scope>NUCLEOTIDE SEQUENCE [LARGE SCALE GENOMIC DNA]</scope>
    <source>
        <strain evidence="2 3">NRRL 1336</strain>
    </source>
</reference>
<name>A0A1X2I1W5_9FUNG</name>
<evidence type="ECO:0000313" key="3">
    <source>
        <dbReference type="Proteomes" id="UP000193560"/>
    </source>
</evidence>
<dbReference type="EMBL" id="MCGE01000038">
    <property type="protein sequence ID" value="ORZ06674.1"/>
    <property type="molecule type" value="Genomic_DNA"/>
</dbReference>
<comment type="caution">
    <text evidence="2">The sequence shown here is derived from an EMBL/GenBank/DDBJ whole genome shotgun (WGS) entry which is preliminary data.</text>
</comment>
<feature type="region of interest" description="Disordered" evidence="1">
    <location>
        <begin position="56"/>
        <end position="79"/>
    </location>
</feature>
<dbReference type="Proteomes" id="UP000193560">
    <property type="component" value="Unassembled WGS sequence"/>
</dbReference>
<gene>
    <name evidence="2" type="ORF">BCR42DRAFT_158470</name>
</gene>
<accession>A0A1X2I1W5</accession>
<keyword evidence="3" id="KW-1185">Reference proteome</keyword>
<protein>
    <submittedName>
        <fullName evidence="2">Uncharacterized protein</fullName>
    </submittedName>
</protein>
<evidence type="ECO:0000313" key="2">
    <source>
        <dbReference type="EMBL" id="ORZ06674.1"/>
    </source>
</evidence>
<evidence type="ECO:0000256" key="1">
    <source>
        <dbReference type="SAM" id="MobiDB-lite"/>
    </source>
</evidence>
<sequence>MIAIYQAHLQLSKTIIIYHPSSRLPPDYPEIKRPSSQITVAAFNDLTSPTSPTYLSLQRNIRRSDNTQHTPPQKPWPVR</sequence>
<proteinExistence type="predicted"/>
<organism evidence="2 3">
    <name type="scientific">Absidia repens</name>
    <dbReference type="NCBI Taxonomy" id="90262"/>
    <lineage>
        <taxon>Eukaryota</taxon>
        <taxon>Fungi</taxon>
        <taxon>Fungi incertae sedis</taxon>
        <taxon>Mucoromycota</taxon>
        <taxon>Mucoromycotina</taxon>
        <taxon>Mucoromycetes</taxon>
        <taxon>Mucorales</taxon>
        <taxon>Cunninghamellaceae</taxon>
        <taxon>Absidia</taxon>
    </lineage>
</organism>